<proteinExistence type="predicted"/>
<organism evidence="3 4">
    <name type="scientific">Tripterygium wilfordii</name>
    <name type="common">Thunder God vine</name>
    <dbReference type="NCBI Taxonomy" id="458696"/>
    <lineage>
        <taxon>Eukaryota</taxon>
        <taxon>Viridiplantae</taxon>
        <taxon>Streptophyta</taxon>
        <taxon>Embryophyta</taxon>
        <taxon>Tracheophyta</taxon>
        <taxon>Spermatophyta</taxon>
        <taxon>Magnoliopsida</taxon>
        <taxon>eudicotyledons</taxon>
        <taxon>Gunneridae</taxon>
        <taxon>Pentapetalae</taxon>
        <taxon>rosids</taxon>
        <taxon>fabids</taxon>
        <taxon>Celastrales</taxon>
        <taxon>Celastraceae</taxon>
        <taxon>Tripterygium</taxon>
    </lineage>
</organism>
<dbReference type="Proteomes" id="UP000593562">
    <property type="component" value="Unassembled WGS sequence"/>
</dbReference>
<feature type="compositionally biased region" description="Polar residues" evidence="1">
    <location>
        <begin position="165"/>
        <end position="174"/>
    </location>
</feature>
<evidence type="ECO:0000256" key="2">
    <source>
        <dbReference type="SAM" id="Phobius"/>
    </source>
</evidence>
<protein>
    <submittedName>
        <fullName evidence="3">Uncharacterized protein</fullName>
    </submittedName>
</protein>
<gene>
    <name evidence="3" type="ORF">HS088_TW17G00311</name>
</gene>
<keyword evidence="2" id="KW-0472">Membrane</keyword>
<sequence>MEVKLSLNGNPSLAKVLPNPATARTIPIDSCCSESWINSKSSFKKHLRVLAECLTKKSSLPISDLQGRHQGSMTIFHGFFNQRFLVMIPSYNLPHGKSSGYFLVLVPLLAFCFRCIVGAFYSKFIGDFGKQDILESNEHCGMKRRRWKSALADTSEPDGLDSEATPHSSSLSNNRDQDSFEEVLHDYNKLEPDYHKFLSECGMSEWGHWRGGSPE</sequence>
<evidence type="ECO:0000313" key="3">
    <source>
        <dbReference type="EMBL" id="KAF5732779.1"/>
    </source>
</evidence>
<evidence type="ECO:0000313" key="4">
    <source>
        <dbReference type="Proteomes" id="UP000593562"/>
    </source>
</evidence>
<dbReference type="InParanoid" id="A0A7J7CF61"/>
<dbReference type="EMBL" id="JAAARO010000017">
    <property type="protein sequence ID" value="KAF5732779.1"/>
    <property type="molecule type" value="Genomic_DNA"/>
</dbReference>
<comment type="caution">
    <text evidence="3">The sequence shown here is derived from an EMBL/GenBank/DDBJ whole genome shotgun (WGS) entry which is preliminary data.</text>
</comment>
<keyword evidence="2" id="KW-0812">Transmembrane</keyword>
<evidence type="ECO:0000256" key="1">
    <source>
        <dbReference type="SAM" id="MobiDB-lite"/>
    </source>
</evidence>
<reference evidence="3 4" key="1">
    <citation type="journal article" date="2020" name="Nat. Commun.">
        <title>Genome of Tripterygium wilfordii and identification of cytochrome P450 involved in triptolide biosynthesis.</title>
        <authorList>
            <person name="Tu L."/>
            <person name="Su P."/>
            <person name="Zhang Z."/>
            <person name="Gao L."/>
            <person name="Wang J."/>
            <person name="Hu T."/>
            <person name="Zhou J."/>
            <person name="Zhang Y."/>
            <person name="Zhao Y."/>
            <person name="Liu Y."/>
            <person name="Song Y."/>
            <person name="Tong Y."/>
            <person name="Lu Y."/>
            <person name="Yang J."/>
            <person name="Xu C."/>
            <person name="Jia M."/>
            <person name="Peters R.J."/>
            <person name="Huang L."/>
            <person name="Gao W."/>
        </authorList>
    </citation>
    <scope>NUCLEOTIDE SEQUENCE [LARGE SCALE GENOMIC DNA]</scope>
    <source>
        <strain evidence="4">cv. XIE 37</strain>
        <tissue evidence="3">Leaf</tissue>
    </source>
</reference>
<accession>A0A7J7CF61</accession>
<name>A0A7J7CF61_TRIWF</name>
<feature type="region of interest" description="Disordered" evidence="1">
    <location>
        <begin position="154"/>
        <end position="178"/>
    </location>
</feature>
<dbReference type="AlphaFoldDB" id="A0A7J7CF61"/>
<dbReference type="OrthoDB" id="2107166at2759"/>
<feature type="transmembrane region" description="Helical" evidence="2">
    <location>
        <begin position="100"/>
        <end position="121"/>
    </location>
</feature>
<keyword evidence="4" id="KW-1185">Reference proteome</keyword>
<keyword evidence="2" id="KW-1133">Transmembrane helix</keyword>